<dbReference type="AlphaFoldDB" id="A0A2P2P2N9"/>
<sequence length="23" mass="2618">MEICFFRYSCGGDGEVCVLWVGF</sequence>
<reference evidence="1" key="1">
    <citation type="submission" date="2018-02" db="EMBL/GenBank/DDBJ databases">
        <title>Rhizophora mucronata_Transcriptome.</title>
        <authorList>
            <person name="Meera S.P."/>
            <person name="Sreeshan A."/>
            <person name="Augustine A."/>
        </authorList>
    </citation>
    <scope>NUCLEOTIDE SEQUENCE</scope>
    <source>
        <tissue evidence="1">Leaf</tissue>
    </source>
</reference>
<accession>A0A2P2P2N9</accession>
<dbReference type="EMBL" id="GGEC01068508">
    <property type="protein sequence ID" value="MBX48992.1"/>
    <property type="molecule type" value="Transcribed_RNA"/>
</dbReference>
<organism evidence="1">
    <name type="scientific">Rhizophora mucronata</name>
    <name type="common">Asiatic mangrove</name>
    <dbReference type="NCBI Taxonomy" id="61149"/>
    <lineage>
        <taxon>Eukaryota</taxon>
        <taxon>Viridiplantae</taxon>
        <taxon>Streptophyta</taxon>
        <taxon>Embryophyta</taxon>
        <taxon>Tracheophyta</taxon>
        <taxon>Spermatophyta</taxon>
        <taxon>Magnoliopsida</taxon>
        <taxon>eudicotyledons</taxon>
        <taxon>Gunneridae</taxon>
        <taxon>Pentapetalae</taxon>
        <taxon>rosids</taxon>
        <taxon>fabids</taxon>
        <taxon>Malpighiales</taxon>
        <taxon>Rhizophoraceae</taxon>
        <taxon>Rhizophora</taxon>
    </lineage>
</organism>
<evidence type="ECO:0000313" key="1">
    <source>
        <dbReference type="EMBL" id="MBX48992.1"/>
    </source>
</evidence>
<proteinExistence type="predicted"/>
<protein>
    <submittedName>
        <fullName evidence="1">Protein NRT1/ PTR FAMILY 5.15-like</fullName>
    </submittedName>
</protein>
<name>A0A2P2P2N9_RHIMU</name>